<accession>A0A1G8WCW8</accession>
<dbReference type="EMBL" id="FNFO01000001">
    <property type="protein sequence ID" value="SDJ76063.1"/>
    <property type="molecule type" value="Genomic_DNA"/>
</dbReference>
<reference evidence="2 3" key="1">
    <citation type="submission" date="2016-10" db="EMBL/GenBank/DDBJ databases">
        <authorList>
            <person name="de Groot N.N."/>
        </authorList>
    </citation>
    <scope>NUCLEOTIDE SEQUENCE [LARGE SCALE GENOMIC DNA]</scope>
    <source>
        <strain evidence="2 3">DSM 25186</strain>
    </source>
</reference>
<feature type="transmembrane region" description="Helical" evidence="1">
    <location>
        <begin position="43"/>
        <end position="66"/>
    </location>
</feature>
<gene>
    <name evidence="2" type="ORF">SAMN05421823_10139</name>
</gene>
<keyword evidence="1" id="KW-0812">Transmembrane</keyword>
<evidence type="ECO:0000313" key="3">
    <source>
        <dbReference type="Proteomes" id="UP000198510"/>
    </source>
</evidence>
<name>A0A1G8WCW8_9BACT</name>
<keyword evidence="3" id="KW-1185">Reference proteome</keyword>
<dbReference type="Proteomes" id="UP000198510">
    <property type="component" value="Unassembled WGS sequence"/>
</dbReference>
<sequence length="179" mass="20225">MYNFLLFLHSWGRWLVLIAAVWAIVRAYAGWKNRRPYLKADNTASVFFIAMVHSQVLIGLLLYFFASPYVSQAMSDFGGAMKNAELRYWGVEHIAMMIVAAVVAQVGRIRAKKADTPTRKHRQTFWFYLVAVLIMLLSIPWGLFNPKRPLFRFSASLNVNVTTTPPAAVAPTTTVELVG</sequence>
<organism evidence="2 3">
    <name type="scientific">Catalinimonas alkaloidigena</name>
    <dbReference type="NCBI Taxonomy" id="1075417"/>
    <lineage>
        <taxon>Bacteria</taxon>
        <taxon>Pseudomonadati</taxon>
        <taxon>Bacteroidota</taxon>
        <taxon>Cytophagia</taxon>
        <taxon>Cytophagales</taxon>
        <taxon>Catalimonadaceae</taxon>
        <taxon>Catalinimonas</taxon>
    </lineage>
</organism>
<protein>
    <recommendedName>
        <fullName evidence="4">Cytochrome B</fullName>
    </recommendedName>
</protein>
<evidence type="ECO:0000313" key="2">
    <source>
        <dbReference type="EMBL" id="SDJ76063.1"/>
    </source>
</evidence>
<feature type="transmembrane region" description="Helical" evidence="1">
    <location>
        <begin position="86"/>
        <end position="104"/>
    </location>
</feature>
<evidence type="ECO:0000256" key="1">
    <source>
        <dbReference type="SAM" id="Phobius"/>
    </source>
</evidence>
<dbReference type="RefSeq" id="WP_176955834.1">
    <property type="nucleotide sequence ID" value="NZ_FNFO01000001.1"/>
</dbReference>
<feature type="transmembrane region" description="Helical" evidence="1">
    <location>
        <begin position="125"/>
        <end position="144"/>
    </location>
</feature>
<dbReference type="STRING" id="1075417.SAMN05421823_10139"/>
<proteinExistence type="predicted"/>
<keyword evidence="1" id="KW-0472">Membrane</keyword>
<evidence type="ECO:0008006" key="4">
    <source>
        <dbReference type="Google" id="ProtNLM"/>
    </source>
</evidence>
<feature type="transmembrane region" description="Helical" evidence="1">
    <location>
        <begin position="12"/>
        <end position="31"/>
    </location>
</feature>
<keyword evidence="1" id="KW-1133">Transmembrane helix</keyword>
<dbReference type="AlphaFoldDB" id="A0A1G8WCW8"/>